<feature type="compositionally biased region" description="Polar residues" evidence="1">
    <location>
        <begin position="303"/>
        <end position="324"/>
    </location>
</feature>
<feature type="compositionally biased region" description="Low complexity" evidence="1">
    <location>
        <begin position="1065"/>
        <end position="1076"/>
    </location>
</feature>
<feature type="compositionally biased region" description="Polar residues" evidence="1">
    <location>
        <begin position="255"/>
        <end position="285"/>
    </location>
</feature>
<feature type="compositionally biased region" description="Polar residues" evidence="1">
    <location>
        <begin position="721"/>
        <end position="730"/>
    </location>
</feature>
<proteinExistence type="predicted"/>
<name>A0AA40A1V4_9PEZI</name>
<evidence type="ECO:0000313" key="3">
    <source>
        <dbReference type="Proteomes" id="UP001172102"/>
    </source>
</evidence>
<reference evidence="2" key="1">
    <citation type="submission" date="2023-06" db="EMBL/GenBank/DDBJ databases">
        <title>Genome-scale phylogeny and comparative genomics of the fungal order Sordariales.</title>
        <authorList>
            <consortium name="Lawrence Berkeley National Laboratory"/>
            <person name="Hensen N."/>
            <person name="Bonometti L."/>
            <person name="Westerberg I."/>
            <person name="Brannstrom I.O."/>
            <person name="Guillou S."/>
            <person name="Cros-Aarteil S."/>
            <person name="Calhoun S."/>
            <person name="Haridas S."/>
            <person name="Kuo A."/>
            <person name="Mondo S."/>
            <person name="Pangilinan J."/>
            <person name="Riley R."/>
            <person name="Labutti K."/>
            <person name="Andreopoulos B."/>
            <person name="Lipzen A."/>
            <person name="Chen C."/>
            <person name="Yanf M."/>
            <person name="Daum C."/>
            <person name="Ng V."/>
            <person name="Clum A."/>
            <person name="Steindorff A."/>
            <person name="Ohm R."/>
            <person name="Martin F."/>
            <person name="Silar P."/>
            <person name="Natvig D."/>
            <person name="Lalanne C."/>
            <person name="Gautier V."/>
            <person name="Ament-Velasquez S.L."/>
            <person name="Kruys A."/>
            <person name="Hutchinson M.I."/>
            <person name="Powell A.J."/>
            <person name="Barry K."/>
            <person name="Miller A.N."/>
            <person name="Grigoriev I.V."/>
            <person name="Debuchy R."/>
            <person name="Gladieux P."/>
            <person name="Thoren M.H."/>
            <person name="Johannesson H."/>
        </authorList>
    </citation>
    <scope>NUCLEOTIDE SEQUENCE</scope>
    <source>
        <strain evidence="2">SMH4607-1</strain>
    </source>
</reference>
<evidence type="ECO:0000313" key="2">
    <source>
        <dbReference type="EMBL" id="KAK0707699.1"/>
    </source>
</evidence>
<dbReference type="Proteomes" id="UP001172102">
    <property type="component" value="Unassembled WGS sequence"/>
</dbReference>
<feature type="compositionally biased region" description="Polar residues" evidence="1">
    <location>
        <begin position="1102"/>
        <end position="1138"/>
    </location>
</feature>
<protein>
    <submittedName>
        <fullName evidence="2">Uncharacterized protein</fullName>
    </submittedName>
</protein>
<feature type="compositionally biased region" description="Polar residues" evidence="1">
    <location>
        <begin position="449"/>
        <end position="460"/>
    </location>
</feature>
<feature type="compositionally biased region" description="Polar residues" evidence="1">
    <location>
        <begin position="679"/>
        <end position="695"/>
    </location>
</feature>
<feature type="region of interest" description="Disordered" evidence="1">
    <location>
        <begin position="140"/>
        <end position="162"/>
    </location>
</feature>
<comment type="caution">
    <text evidence="2">The sequence shown here is derived from an EMBL/GenBank/DDBJ whole genome shotgun (WGS) entry which is preliminary data.</text>
</comment>
<feature type="compositionally biased region" description="Basic and acidic residues" evidence="1">
    <location>
        <begin position="877"/>
        <end position="893"/>
    </location>
</feature>
<sequence length="1271" mass="137193">MNRFRTKKKAKDDTPAGRSSQDEPSSMPSFKSFRRGKKQQPEEVKKEIDLATALPSTDDFRTSLLMSNLSARFSMLREQDDPNTKIGKASDDSVLYPKRQSRMADFGFSTAAGGLSDIAEVESIKASRFMRTSSFVSDDADSAQGVSIMNRSKPTEGNNLFGGRQKIYKIPAGKNAASGDGAMVGRALYDDDVALSSFQRWRKAERERRSFDGHEEADTPQAEEEVEPVRSESPPLSYNRRRETSSTTSSASIMARNSTAATSITSQPTAAMKDLQSTAPTSAASTPVVERSVTRTRRLYEQGLTQDMQDQQTSALSRMDTFSRQKPLGTRTPDLGGNSPSPTTNGFTDRFLAGEKRTLLTKSSAPNLKPVSPPVTGSLIGTMDLGIKMPPQIDSKLNFGGSPPLSPPISETGDQPLPLLPIQPNDVGKATAMGVFQKPLQPYDESKYAQRQLQLQQGRDTPTGRFRAESNASFVTGRSRSSSSVQRQNLELKTEMVKTQPAVPEEIRPSFSKPEPSPLPASILSTSILPVTAQRPADEDHPAFRQSALPTPLTISTRMSGEPSPISEHPGTSEDNSAQVSPEDSPTLGPNNGLSGLVRQHLRSDSNSSSVYGPVPPSSDFASRFPLDPYEQLPQDTGSKSNNPWLASGQEWTLSYYGDGAEPASAPASAKLEPVPETKPNTTTESKGSDRSSNITEDDTDEFANQLANARRRVREKLTSYVESDSSRGTSPMRHSDSSKDLAAQPSPNALGIGMLKPKSSRGSLGDRSRTIATGQNKAMKMLGIGATMSTSPGPSKQSYDDIEAPRENPHEKMAEESIDLDSESNAHPGLRAFRQAKRELQRRKELEMLAKHQITQTAQPRDGSFDQPPTMQSPPQEDRRPRQRTPSRERKAPPISYRQRAPSDANSHGTNNSPAASKTSGERERSGSEVGGSRSSSRTRPPPPRLRNNTGPYDDQMAPGNAPRPPMLRAPGLPGTDIRRSPIMPPQGGYNNRGALSPAASPYLHGSKSTGNLATHAGRSGYETHSGLPSPISPLPGSMPPSPYTNGPGGSSMGTPTSFPPRPRQASSAAQSPAFGPTPSTAVPPTKRFVDKRDISEPTFVMSTSRVPTVNLPQAQSTPDLSNSNRFYGGQRYQSDNKAGPGSAAPPLPPINPRRKRETARAQDYDDGGLSAPHLPYASQGNGSTSSLDYVEENRSAFSTSDDEEGSKVEQRRKLRKPTIELPSSFGGWGPGMKRDKSPPFIVKGPPASRTVMTSTIKPNHNMGGPGGMF</sequence>
<feature type="compositionally biased region" description="Polar residues" evidence="1">
    <location>
        <begin position="573"/>
        <end position="594"/>
    </location>
</feature>
<feature type="compositionally biased region" description="Pro residues" evidence="1">
    <location>
        <begin position="1032"/>
        <end position="1044"/>
    </location>
</feature>
<feature type="region of interest" description="Disordered" evidence="1">
    <location>
        <begin position="1"/>
        <end position="50"/>
    </location>
</feature>
<dbReference type="AlphaFoldDB" id="A0AA40A1V4"/>
<feature type="compositionally biased region" description="Polar residues" evidence="1">
    <location>
        <begin position="17"/>
        <end position="29"/>
    </location>
</feature>
<evidence type="ECO:0000256" key="1">
    <source>
        <dbReference type="SAM" id="MobiDB-lite"/>
    </source>
</evidence>
<feature type="region of interest" description="Disordered" evidence="1">
    <location>
        <begin position="204"/>
        <end position="348"/>
    </location>
</feature>
<accession>A0AA40A1V4</accession>
<feature type="compositionally biased region" description="Polar residues" evidence="1">
    <location>
        <begin position="788"/>
        <end position="798"/>
    </location>
</feature>
<feature type="compositionally biased region" description="Polar residues" evidence="1">
    <location>
        <begin position="634"/>
        <end position="653"/>
    </location>
</feature>
<feature type="compositionally biased region" description="Polar residues" evidence="1">
    <location>
        <begin position="1180"/>
        <end position="1189"/>
    </location>
</feature>
<feature type="compositionally biased region" description="Basic and acidic residues" evidence="1">
    <location>
        <begin position="39"/>
        <end position="49"/>
    </location>
</feature>
<feature type="compositionally biased region" description="Polar residues" evidence="1">
    <location>
        <begin position="905"/>
        <end position="919"/>
    </location>
</feature>
<dbReference type="EMBL" id="JAUKUA010000006">
    <property type="protein sequence ID" value="KAK0707699.1"/>
    <property type="molecule type" value="Genomic_DNA"/>
</dbReference>
<keyword evidence="3" id="KW-1185">Reference proteome</keyword>
<feature type="region of interest" description="Disordered" evidence="1">
    <location>
        <begin position="844"/>
        <end position="1271"/>
    </location>
</feature>
<gene>
    <name evidence="2" type="ORF">B0H67DRAFT_495728</name>
</gene>
<feature type="compositionally biased region" description="Polar residues" evidence="1">
    <location>
        <begin position="144"/>
        <end position="158"/>
    </location>
</feature>
<feature type="compositionally biased region" description="Polar residues" evidence="1">
    <location>
        <begin position="338"/>
        <end position="347"/>
    </location>
</feature>
<organism evidence="2 3">
    <name type="scientific">Lasiosphaeris hirsuta</name>
    <dbReference type="NCBI Taxonomy" id="260670"/>
    <lineage>
        <taxon>Eukaryota</taxon>
        <taxon>Fungi</taxon>
        <taxon>Dikarya</taxon>
        <taxon>Ascomycota</taxon>
        <taxon>Pezizomycotina</taxon>
        <taxon>Sordariomycetes</taxon>
        <taxon>Sordariomycetidae</taxon>
        <taxon>Sordariales</taxon>
        <taxon>Lasiosphaeriaceae</taxon>
        <taxon>Lasiosphaeris</taxon>
    </lineage>
</organism>
<feature type="compositionally biased region" description="Basic and acidic residues" evidence="1">
    <location>
        <begin position="804"/>
        <end position="816"/>
    </location>
</feature>
<feature type="region of interest" description="Disordered" evidence="1">
    <location>
        <begin position="447"/>
        <end position="522"/>
    </location>
</feature>
<feature type="region of interest" description="Disordered" evidence="1">
    <location>
        <begin position="535"/>
        <end position="830"/>
    </location>
</feature>
<feature type="compositionally biased region" description="Basic and acidic residues" evidence="1">
    <location>
        <begin position="204"/>
        <end position="217"/>
    </location>
</feature>